<keyword evidence="1" id="KW-0812">Transmembrane</keyword>
<dbReference type="Gene3D" id="1.20.141.10">
    <property type="entry name" value="Chitosanase, subunit A, domain 1"/>
    <property type="match status" value="1"/>
</dbReference>
<feature type="transmembrane region" description="Helical" evidence="1">
    <location>
        <begin position="243"/>
        <end position="263"/>
    </location>
</feature>
<reference evidence="3 4" key="1">
    <citation type="submission" date="2017-02" db="EMBL/GenBank/DDBJ databases">
        <title>A novel roseosiphophage isolated from the oligotrophic South China Sea.</title>
        <authorList>
            <person name="Yang Y."/>
            <person name="Cai L."/>
            <person name="Zhang R."/>
        </authorList>
    </citation>
    <scope>NUCLEOTIDE SEQUENCE [LARGE SCALE GENOMIC DNA]</scope>
</reference>
<dbReference type="SMR" id="A0A1V0DY74"/>
<dbReference type="InterPro" id="IPR023346">
    <property type="entry name" value="Lysozyme-like_dom_sf"/>
</dbReference>
<organism evidence="3 4">
    <name type="scientific">Dinoroseobacter phage vB_DshS-R5C</name>
    <dbReference type="NCBI Taxonomy" id="1965368"/>
    <lineage>
        <taxon>Viruses</taxon>
        <taxon>Duplodnaviria</taxon>
        <taxon>Heunggongvirae</taxon>
        <taxon>Uroviricota</taxon>
        <taxon>Caudoviricetes</taxon>
        <taxon>Nanhaivirus</taxon>
        <taxon>Nanhaivirus D5C</taxon>
    </lineage>
</organism>
<evidence type="ECO:0000256" key="1">
    <source>
        <dbReference type="SAM" id="Phobius"/>
    </source>
</evidence>
<dbReference type="InterPro" id="IPR008565">
    <property type="entry name" value="TtsA-like_GH18_dom"/>
</dbReference>
<evidence type="ECO:0000313" key="3">
    <source>
        <dbReference type="EMBL" id="ARB06099.1"/>
    </source>
</evidence>
<sequence>MTASNFNQTTEWLLVHEGGFVNNPRDPGGATNRGVTQAVYDGYRRRKGLPKQTVRNITTQEVYDIYRTQYWDKVWADDLPQGLDYAVYDFAVNSGPSRAVKFLQRIIGVADDGVMGNVTMGAIAALPRDQVDDVIIQLCTDRWNWMKRLRTWDAFGRGWTRRVMGEEIGVQDRDTGVIDRAVKLHNGAPVTAPTRAAGGQAREQDERSTARARDGLNLDTIGTIAGGVAPTAVVAAIQQEGPMQYALAGVVVLAALMAAVVFYKKVIR</sequence>
<proteinExistence type="predicted"/>
<evidence type="ECO:0000313" key="4">
    <source>
        <dbReference type="Proteomes" id="UP000224401"/>
    </source>
</evidence>
<keyword evidence="1" id="KW-1133">Transmembrane helix</keyword>
<dbReference type="EMBL" id="KY606587">
    <property type="protein sequence ID" value="ARB06099.1"/>
    <property type="molecule type" value="Genomic_DNA"/>
</dbReference>
<feature type="domain" description="TtsA-like Glycoside hydrolase family 108" evidence="2">
    <location>
        <begin position="11"/>
        <end position="95"/>
    </location>
</feature>
<evidence type="ECO:0000259" key="2">
    <source>
        <dbReference type="Pfam" id="PF05838"/>
    </source>
</evidence>
<dbReference type="Proteomes" id="UP000224401">
    <property type="component" value="Segment"/>
</dbReference>
<protein>
    <submittedName>
        <fullName evidence="3">Acetylmuramidase</fullName>
    </submittedName>
</protein>
<dbReference type="SUPFAM" id="SSF53955">
    <property type="entry name" value="Lysozyme-like"/>
    <property type="match status" value="1"/>
</dbReference>
<dbReference type="Pfam" id="PF05838">
    <property type="entry name" value="Glyco_hydro_108"/>
    <property type="match status" value="1"/>
</dbReference>
<dbReference type="OrthoDB" id="16763at10239"/>
<accession>A0A1V0DY74</accession>
<feature type="transmembrane region" description="Helical" evidence="1">
    <location>
        <begin position="216"/>
        <end position="237"/>
    </location>
</feature>
<gene>
    <name evidence="3" type="ORF">vBDshSR5C_45</name>
</gene>
<dbReference type="CDD" id="cd13926">
    <property type="entry name" value="N-acetylmuramidase_GH108"/>
    <property type="match status" value="1"/>
</dbReference>
<keyword evidence="4" id="KW-1185">Reference proteome</keyword>
<keyword evidence="1" id="KW-0472">Membrane</keyword>
<name>A0A1V0DY74_9CAUD</name>